<organism evidence="2 3">
    <name type="scientific">Mycena maculata</name>
    <dbReference type="NCBI Taxonomy" id="230809"/>
    <lineage>
        <taxon>Eukaryota</taxon>
        <taxon>Fungi</taxon>
        <taxon>Dikarya</taxon>
        <taxon>Basidiomycota</taxon>
        <taxon>Agaricomycotina</taxon>
        <taxon>Agaricomycetes</taxon>
        <taxon>Agaricomycetidae</taxon>
        <taxon>Agaricales</taxon>
        <taxon>Marasmiineae</taxon>
        <taxon>Mycenaceae</taxon>
        <taxon>Mycena</taxon>
    </lineage>
</organism>
<feature type="transmembrane region" description="Helical" evidence="1">
    <location>
        <begin position="273"/>
        <end position="299"/>
    </location>
</feature>
<accession>A0AAD7JQ64</accession>
<feature type="transmembrane region" description="Helical" evidence="1">
    <location>
        <begin position="205"/>
        <end position="223"/>
    </location>
</feature>
<protein>
    <submittedName>
        <fullName evidence="2">Uncharacterized protein</fullName>
    </submittedName>
</protein>
<keyword evidence="1" id="KW-1133">Transmembrane helix</keyword>
<dbReference type="Proteomes" id="UP001215280">
    <property type="component" value="Unassembled WGS sequence"/>
</dbReference>
<feature type="transmembrane region" description="Helical" evidence="1">
    <location>
        <begin position="229"/>
        <end position="253"/>
    </location>
</feature>
<keyword evidence="3" id="KW-1185">Reference proteome</keyword>
<proteinExistence type="predicted"/>
<keyword evidence="1" id="KW-0812">Transmembrane</keyword>
<evidence type="ECO:0000313" key="2">
    <source>
        <dbReference type="EMBL" id="KAJ7769561.1"/>
    </source>
</evidence>
<reference evidence="2" key="1">
    <citation type="submission" date="2023-03" db="EMBL/GenBank/DDBJ databases">
        <title>Massive genome expansion in bonnet fungi (Mycena s.s.) driven by repeated elements and novel gene families across ecological guilds.</title>
        <authorList>
            <consortium name="Lawrence Berkeley National Laboratory"/>
            <person name="Harder C.B."/>
            <person name="Miyauchi S."/>
            <person name="Viragh M."/>
            <person name="Kuo A."/>
            <person name="Thoen E."/>
            <person name="Andreopoulos B."/>
            <person name="Lu D."/>
            <person name="Skrede I."/>
            <person name="Drula E."/>
            <person name="Henrissat B."/>
            <person name="Morin E."/>
            <person name="Kohler A."/>
            <person name="Barry K."/>
            <person name="LaButti K."/>
            <person name="Morin E."/>
            <person name="Salamov A."/>
            <person name="Lipzen A."/>
            <person name="Mereny Z."/>
            <person name="Hegedus B."/>
            <person name="Baldrian P."/>
            <person name="Stursova M."/>
            <person name="Weitz H."/>
            <person name="Taylor A."/>
            <person name="Grigoriev I.V."/>
            <person name="Nagy L.G."/>
            <person name="Martin F."/>
            <person name="Kauserud H."/>
        </authorList>
    </citation>
    <scope>NUCLEOTIDE SEQUENCE</scope>
    <source>
        <strain evidence="2">CBHHK188m</strain>
    </source>
</reference>
<gene>
    <name evidence="2" type="ORF">DFH07DRAFT_1058107</name>
</gene>
<feature type="transmembrane region" description="Helical" evidence="1">
    <location>
        <begin position="319"/>
        <end position="343"/>
    </location>
</feature>
<dbReference type="AlphaFoldDB" id="A0AAD7JQ64"/>
<comment type="caution">
    <text evidence="2">The sequence shown here is derived from an EMBL/GenBank/DDBJ whole genome shotgun (WGS) entry which is preliminary data.</text>
</comment>
<dbReference type="EMBL" id="JARJLG010000025">
    <property type="protein sequence ID" value="KAJ7769561.1"/>
    <property type="molecule type" value="Genomic_DNA"/>
</dbReference>
<evidence type="ECO:0000256" key="1">
    <source>
        <dbReference type="SAM" id="Phobius"/>
    </source>
</evidence>
<sequence length="376" mass="41693">MSDHKSDQDHWYIQLKEVDVPQVEYHKLSWKDAIVQRLKGLLAPTTSRAFTEKDEYFRTNFVDQLNEILDRLRLAEPPAQWDDEIDHVPSILHMAGKTIPENLGFSTSLVNNTRAYQVMEAVPTADHLAEAENKLSDKDIELLDQYCASIKRTSILRSHLQSVEEDLANYAHTINTQATAELTYFRGFRDWCQIMAQLTGSLSNSLIAVSTLGTGLVYSTVFGATRGNVGLMCYCFPFFSCGFLLPVVIQLLLQWGASLQKEVKFASQQFWTIIFGIFLSISSVAVMASLTILNLTVFLLKADVDDPIPDPPSTPVPGIIGFSITGSIFILIVTGVLLSAIAARAFTTLKGVRGVVSAMYGRNGGHEDALKVWLPV</sequence>
<evidence type="ECO:0000313" key="3">
    <source>
        <dbReference type="Proteomes" id="UP001215280"/>
    </source>
</evidence>
<keyword evidence="1" id="KW-0472">Membrane</keyword>
<name>A0AAD7JQ64_9AGAR</name>